<dbReference type="GO" id="GO:0009904">
    <property type="term" value="P:chloroplast accumulation movement"/>
    <property type="evidence" value="ECO:0007669"/>
    <property type="project" value="TreeGrafter"/>
</dbReference>
<organism evidence="5 6">
    <name type="scientific">Populus tomentosa</name>
    <name type="common">Chinese white poplar</name>
    <dbReference type="NCBI Taxonomy" id="118781"/>
    <lineage>
        <taxon>Eukaryota</taxon>
        <taxon>Viridiplantae</taxon>
        <taxon>Streptophyta</taxon>
        <taxon>Embryophyta</taxon>
        <taxon>Tracheophyta</taxon>
        <taxon>Spermatophyta</taxon>
        <taxon>Magnoliopsida</taxon>
        <taxon>eudicotyledons</taxon>
        <taxon>Gunneridae</taxon>
        <taxon>Pentapetalae</taxon>
        <taxon>rosids</taxon>
        <taxon>fabids</taxon>
        <taxon>Malpighiales</taxon>
        <taxon>Salicaceae</taxon>
        <taxon>Saliceae</taxon>
        <taxon>Populus</taxon>
    </lineage>
</organism>
<gene>
    <name evidence="5" type="ORF">POTOM_050413</name>
</gene>
<evidence type="ECO:0000256" key="4">
    <source>
        <dbReference type="SAM" id="MobiDB-lite"/>
    </source>
</evidence>
<proteinExistence type="inferred from homology"/>
<protein>
    <submittedName>
        <fullName evidence="5">Uncharacterized protein</fullName>
    </submittedName>
</protein>
<feature type="coiled-coil region" evidence="3">
    <location>
        <begin position="413"/>
        <end position="464"/>
    </location>
</feature>
<dbReference type="PANTHER" id="PTHR32054:SF17">
    <property type="entry name" value="EXPRESSED PROTEIN"/>
    <property type="match status" value="1"/>
</dbReference>
<evidence type="ECO:0000256" key="3">
    <source>
        <dbReference type="SAM" id="Coils"/>
    </source>
</evidence>
<keyword evidence="2 3" id="KW-0175">Coiled coil</keyword>
<evidence type="ECO:0000313" key="5">
    <source>
        <dbReference type="EMBL" id="KAG6745903.1"/>
    </source>
</evidence>
<feature type="coiled-coil region" evidence="3">
    <location>
        <begin position="70"/>
        <end position="153"/>
    </location>
</feature>
<dbReference type="GO" id="GO:0009903">
    <property type="term" value="P:chloroplast avoidance movement"/>
    <property type="evidence" value="ECO:0007669"/>
    <property type="project" value="TreeGrafter"/>
</dbReference>
<dbReference type="AlphaFoldDB" id="A0A8X7Y440"/>
<accession>A0A8X7Y440</accession>
<feature type="region of interest" description="Disordered" evidence="4">
    <location>
        <begin position="476"/>
        <end position="504"/>
    </location>
</feature>
<comment type="caution">
    <text evidence="5">The sequence shown here is derived from an EMBL/GenBank/DDBJ whole genome shotgun (WGS) entry which is preliminary data.</text>
</comment>
<feature type="coiled-coil region" evidence="3">
    <location>
        <begin position="189"/>
        <end position="247"/>
    </location>
</feature>
<comment type="similarity">
    <text evidence="1">Belongs to the WEB family.</text>
</comment>
<evidence type="ECO:0000256" key="2">
    <source>
        <dbReference type="ARBA" id="ARBA00023054"/>
    </source>
</evidence>
<reference evidence="5" key="1">
    <citation type="journal article" date="2020" name="bioRxiv">
        <title>Hybrid origin of Populus tomentosa Carr. identified through genome sequencing and phylogenomic analysis.</title>
        <authorList>
            <person name="An X."/>
            <person name="Gao K."/>
            <person name="Chen Z."/>
            <person name="Li J."/>
            <person name="Yang X."/>
            <person name="Yang X."/>
            <person name="Zhou J."/>
            <person name="Guo T."/>
            <person name="Zhao T."/>
            <person name="Huang S."/>
            <person name="Miao D."/>
            <person name="Khan W.U."/>
            <person name="Rao P."/>
            <person name="Ye M."/>
            <person name="Lei B."/>
            <person name="Liao W."/>
            <person name="Wang J."/>
            <person name="Ji L."/>
            <person name="Li Y."/>
            <person name="Guo B."/>
            <person name="Mustafa N.S."/>
            <person name="Li S."/>
            <person name="Yun Q."/>
            <person name="Keller S.R."/>
            <person name="Mao J."/>
            <person name="Zhang R."/>
            <person name="Strauss S.H."/>
        </authorList>
    </citation>
    <scope>NUCLEOTIDE SEQUENCE</scope>
    <source>
        <strain evidence="5">GM15</strain>
        <tissue evidence="5">Leaf</tissue>
    </source>
</reference>
<feature type="compositionally biased region" description="Low complexity" evidence="4">
    <location>
        <begin position="479"/>
        <end position="488"/>
    </location>
</feature>
<evidence type="ECO:0000313" key="6">
    <source>
        <dbReference type="Proteomes" id="UP000886885"/>
    </source>
</evidence>
<dbReference type="OrthoDB" id="673185at2759"/>
<dbReference type="Proteomes" id="UP000886885">
    <property type="component" value="Chromosome 15D"/>
</dbReference>
<dbReference type="PANTHER" id="PTHR32054">
    <property type="entry name" value="HEAVY CHAIN, PUTATIVE, EXPRESSED-RELATED-RELATED"/>
    <property type="match status" value="1"/>
</dbReference>
<sequence length="504" mass="57707">MRKFTLKRLCTYLRKEEKEESEISYSANGSEDSAYSQLLLEQDHYQKSSEELSILLKKSEVEREVNCEDCRVARTRIHELEAKVKEMTDEFLETGKIREKLTHVLSELKATEEEILSMETQLATAREVNLKALAEAELMATAANMEKKRSEELVKHVAELNEAILVLKLASIEAEKEKCMVLSDKDARLELGMEMAAQAQEQVEDMKKRLEIIQELENKLLAKSVLVDSLQAELNQASELVSSSNKTVSDAVKDLNQLKADLIVKERDNSDQTFYFGALETELNQSELSAAEARTGSVKSGLYLAVQQLAVEAEAAERENQRLKGFDKVTEESEDFGLMHTDQYQKYSCQDVEAFQKNESNAESVKRRNENDRNITISLEEYEFLIRKVEKAGEFLRRESSNMSITSENKYESQLLKKELEIAIEKNRELRTRLEQAVTRAEAAEKAKTTLEDQQKRRQEQKQRIKAAIVGLREESTSREFSSSTYESAPKEHQPLGKVLNMKF</sequence>
<dbReference type="EMBL" id="JAAWWB010000030">
    <property type="protein sequence ID" value="KAG6745903.1"/>
    <property type="molecule type" value="Genomic_DNA"/>
</dbReference>
<evidence type="ECO:0000256" key="1">
    <source>
        <dbReference type="ARBA" id="ARBA00005485"/>
    </source>
</evidence>
<keyword evidence="6" id="KW-1185">Reference proteome</keyword>
<dbReference type="GO" id="GO:0005829">
    <property type="term" value="C:cytosol"/>
    <property type="evidence" value="ECO:0007669"/>
    <property type="project" value="TreeGrafter"/>
</dbReference>
<name>A0A8X7Y440_POPTO</name>